<organism evidence="2 3">
    <name type="scientific">Macrosiphum euphorbiae</name>
    <name type="common">potato aphid</name>
    <dbReference type="NCBI Taxonomy" id="13131"/>
    <lineage>
        <taxon>Eukaryota</taxon>
        <taxon>Metazoa</taxon>
        <taxon>Ecdysozoa</taxon>
        <taxon>Arthropoda</taxon>
        <taxon>Hexapoda</taxon>
        <taxon>Insecta</taxon>
        <taxon>Pterygota</taxon>
        <taxon>Neoptera</taxon>
        <taxon>Paraneoptera</taxon>
        <taxon>Hemiptera</taxon>
        <taxon>Sternorrhyncha</taxon>
        <taxon>Aphidomorpha</taxon>
        <taxon>Aphidoidea</taxon>
        <taxon>Aphididae</taxon>
        <taxon>Macrosiphini</taxon>
        <taxon>Macrosiphum</taxon>
    </lineage>
</organism>
<proteinExistence type="predicted"/>
<accession>A0AAV0W9K0</accession>
<feature type="compositionally biased region" description="Polar residues" evidence="1">
    <location>
        <begin position="7"/>
        <end position="20"/>
    </location>
</feature>
<feature type="compositionally biased region" description="Basic and acidic residues" evidence="1">
    <location>
        <begin position="170"/>
        <end position="180"/>
    </location>
</feature>
<comment type="caution">
    <text evidence="2">The sequence shown here is derived from an EMBL/GenBank/DDBJ whole genome shotgun (WGS) entry which is preliminary data.</text>
</comment>
<sequence length="189" mass="21696">MDKPNGRASQTTNTKQENTRLYSVAVKSLYGEKHGFQKRGLANSKKTVTRRHAMACPNDGNNNNRKDKMQNTYESRCNANKRKNKIGCSGSLRRKNVEAVCKTWNECRAVKRCVSAKEPKRNNGRGLRSAEYRWCVDGFRSEIGGRVRAVRRRDSPAPGAHDRHRCARTHRPDHGKETVKSCKVQRQWR</sequence>
<evidence type="ECO:0000313" key="3">
    <source>
        <dbReference type="Proteomes" id="UP001160148"/>
    </source>
</evidence>
<keyword evidence="3" id="KW-1185">Reference proteome</keyword>
<name>A0AAV0W9K0_9HEMI</name>
<dbReference type="AlphaFoldDB" id="A0AAV0W9K0"/>
<dbReference type="Proteomes" id="UP001160148">
    <property type="component" value="Unassembled WGS sequence"/>
</dbReference>
<feature type="region of interest" description="Disordered" evidence="1">
    <location>
        <begin position="152"/>
        <end position="189"/>
    </location>
</feature>
<feature type="region of interest" description="Disordered" evidence="1">
    <location>
        <begin position="1"/>
        <end position="20"/>
    </location>
</feature>
<evidence type="ECO:0000256" key="1">
    <source>
        <dbReference type="SAM" id="MobiDB-lite"/>
    </source>
</evidence>
<protein>
    <submittedName>
        <fullName evidence="2">Uncharacterized protein</fullName>
    </submittedName>
</protein>
<gene>
    <name evidence="2" type="ORF">MEUPH1_LOCUS8716</name>
</gene>
<evidence type="ECO:0000313" key="2">
    <source>
        <dbReference type="EMBL" id="CAI6352477.1"/>
    </source>
</evidence>
<dbReference type="EMBL" id="CARXXK010000002">
    <property type="protein sequence ID" value="CAI6352477.1"/>
    <property type="molecule type" value="Genomic_DNA"/>
</dbReference>
<reference evidence="2 3" key="1">
    <citation type="submission" date="2023-01" db="EMBL/GenBank/DDBJ databases">
        <authorList>
            <person name="Whitehead M."/>
        </authorList>
    </citation>
    <scope>NUCLEOTIDE SEQUENCE [LARGE SCALE GENOMIC DNA]</scope>
</reference>